<keyword evidence="4" id="KW-1185">Reference proteome</keyword>
<sequence length="291" mass="31102">MARTATSLEVLRTEPLGPHMIRVVLGGDELARFPDTGYTDRYVKLLFTPPGVEYPEPFDVEAIRRELPREQWPRIRTYTVRRLDHDAGELTIDFVHHGDSGVAGPWAAAARPGDLLRLLGPGGAYAPNPAADWHLLVGDDAALPAIGAALERLPAGATALAVLQVDGPADHQDWHTAADVRATWLHRADLRATGDVGEAAATQLLDAVAALEFPVGDVHAFVHGEAAAVRGLRRHLLGDRGVPRDALSVSGYWRRGRDEDGFRADKAAERAAEQTGDGAAAAAVRGGAEGR</sequence>
<dbReference type="InterPro" id="IPR007037">
    <property type="entry name" value="SIP_rossman_dom"/>
</dbReference>
<dbReference type="InterPro" id="IPR039374">
    <property type="entry name" value="SIP_fam"/>
</dbReference>
<dbReference type="PANTHER" id="PTHR30157">
    <property type="entry name" value="FERRIC REDUCTASE, NADPH-DEPENDENT"/>
    <property type="match status" value="1"/>
</dbReference>
<evidence type="ECO:0000313" key="4">
    <source>
        <dbReference type="Proteomes" id="UP001597182"/>
    </source>
</evidence>
<organism evidence="3 4">
    <name type="scientific">Pseudonocardia benzenivorans</name>
    <dbReference type="NCBI Taxonomy" id="228005"/>
    <lineage>
        <taxon>Bacteria</taxon>
        <taxon>Bacillati</taxon>
        <taxon>Actinomycetota</taxon>
        <taxon>Actinomycetes</taxon>
        <taxon>Pseudonocardiales</taxon>
        <taxon>Pseudonocardiaceae</taxon>
        <taxon>Pseudonocardia</taxon>
    </lineage>
</organism>
<dbReference type="CDD" id="cd06193">
    <property type="entry name" value="siderophore_interacting"/>
    <property type="match status" value="1"/>
</dbReference>
<dbReference type="EMBL" id="JBHTMB010000141">
    <property type="protein sequence ID" value="MFD1234878.1"/>
    <property type="molecule type" value="Genomic_DNA"/>
</dbReference>
<feature type="domain" description="FAD-binding FR-type" evidence="2">
    <location>
        <begin position="3"/>
        <end position="128"/>
    </location>
</feature>
<dbReference type="Pfam" id="PF08021">
    <property type="entry name" value="FAD_binding_9"/>
    <property type="match status" value="1"/>
</dbReference>
<dbReference type="InterPro" id="IPR013113">
    <property type="entry name" value="SIP_FAD-bd"/>
</dbReference>
<dbReference type="Proteomes" id="UP001597182">
    <property type="component" value="Unassembled WGS sequence"/>
</dbReference>
<dbReference type="Gene3D" id="3.40.50.80">
    <property type="entry name" value="Nucleotide-binding domain of ferredoxin-NADP reductase (FNR) module"/>
    <property type="match status" value="1"/>
</dbReference>
<dbReference type="RefSeq" id="WP_103384106.1">
    <property type="nucleotide sequence ID" value="NZ_BAABKS010000029.1"/>
</dbReference>
<dbReference type="InterPro" id="IPR039261">
    <property type="entry name" value="FNR_nucleotide-bd"/>
</dbReference>
<protein>
    <submittedName>
        <fullName evidence="3">Siderophore-interacting protein</fullName>
    </submittedName>
</protein>
<dbReference type="PANTHER" id="PTHR30157:SF0">
    <property type="entry name" value="NADPH-DEPENDENT FERRIC-CHELATE REDUCTASE"/>
    <property type="match status" value="1"/>
</dbReference>
<dbReference type="SUPFAM" id="SSF63380">
    <property type="entry name" value="Riboflavin synthase domain-like"/>
    <property type="match status" value="1"/>
</dbReference>
<dbReference type="Pfam" id="PF04954">
    <property type="entry name" value="SIP"/>
    <property type="match status" value="1"/>
</dbReference>
<evidence type="ECO:0000313" key="3">
    <source>
        <dbReference type="EMBL" id="MFD1234878.1"/>
    </source>
</evidence>
<reference evidence="4" key="1">
    <citation type="journal article" date="2019" name="Int. J. Syst. Evol. Microbiol.">
        <title>The Global Catalogue of Microorganisms (GCM) 10K type strain sequencing project: providing services to taxonomists for standard genome sequencing and annotation.</title>
        <authorList>
            <consortium name="The Broad Institute Genomics Platform"/>
            <consortium name="The Broad Institute Genome Sequencing Center for Infectious Disease"/>
            <person name="Wu L."/>
            <person name="Ma J."/>
        </authorList>
    </citation>
    <scope>NUCLEOTIDE SEQUENCE [LARGE SCALE GENOMIC DNA]</scope>
    <source>
        <strain evidence="4">CCUG 49018</strain>
    </source>
</reference>
<evidence type="ECO:0000259" key="2">
    <source>
        <dbReference type="PROSITE" id="PS51384"/>
    </source>
</evidence>
<feature type="compositionally biased region" description="Low complexity" evidence="1">
    <location>
        <begin position="273"/>
        <end position="291"/>
    </location>
</feature>
<dbReference type="Gene3D" id="2.40.30.10">
    <property type="entry name" value="Translation factors"/>
    <property type="match status" value="1"/>
</dbReference>
<name>A0ABW3VKS7_9PSEU</name>
<proteinExistence type="predicted"/>
<gene>
    <name evidence="3" type="ORF">ACFQ34_16415</name>
</gene>
<feature type="region of interest" description="Disordered" evidence="1">
    <location>
        <begin position="266"/>
        <end position="291"/>
    </location>
</feature>
<dbReference type="InterPro" id="IPR017938">
    <property type="entry name" value="Riboflavin_synthase-like_b-brl"/>
</dbReference>
<accession>A0ABW3VKS7</accession>
<evidence type="ECO:0000256" key="1">
    <source>
        <dbReference type="SAM" id="MobiDB-lite"/>
    </source>
</evidence>
<comment type="caution">
    <text evidence="3">The sequence shown here is derived from an EMBL/GenBank/DDBJ whole genome shotgun (WGS) entry which is preliminary data.</text>
</comment>
<dbReference type="PROSITE" id="PS51384">
    <property type="entry name" value="FAD_FR"/>
    <property type="match status" value="1"/>
</dbReference>
<dbReference type="InterPro" id="IPR017927">
    <property type="entry name" value="FAD-bd_FR_type"/>
</dbReference>